<gene>
    <name evidence="4" type="ORF">IE077_003526</name>
</gene>
<dbReference type="SUPFAM" id="SSF103473">
    <property type="entry name" value="MFS general substrate transporter"/>
    <property type="match status" value="1"/>
</dbReference>
<keyword evidence="5" id="KW-1185">Reference proteome</keyword>
<dbReference type="Proteomes" id="UP000823046">
    <property type="component" value="Unassembled WGS sequence"/>
</dbReference>
<dbReference type="PROSITE" id="PS50850">
    <property type="entry name" value="MFS"/>
    <property type="match status" value="1"/>
</dbReference>
<feature type="transmembrane region" description="Helical" evidence="2">
    <location>
        <begin position="251"/>
        <end position="275"/>
    </location>
</feature>
<feature type="transmembrane region" description="Helical" evidence="2">
    <location>
        <begin position="69"/>
        <end position="89"/>
    </location>
</feature>
<protein>
    <submittedName>
        <fullName evidence="4">Transporter, major facilitator family protein</fullName>
    </submittedName>
</protein>
<comment type="caution">
    <text evidence="4">The sequence shown here is derived from an EMBL/GenBank/DDBJ whole genome shotgun (WGS) entry which is preliminary data.</text>
</comment>
<evidence type="ECO:0000259" key="3">
    <source>
        <dbReference type="PROSITE" id="PS50850"/>
    </source>
</evidence>
<keyword evidence="2" id="KW-0472">Membrane</keyword>
<dbReference type="EMBL" id="JADAQX010000471">
    <property type="protein sequence ID" value="KAF8820128.1"/>
    <property type="molecule type" value="Genomic_DNA"/>
</dbReference>
<keyword evidence="2" id="KW-0812">Transmembrane</keyword>
<dbReference type="InterPro" id="IPR036259">
    <property type="entry name" value="MFS_trans_sf"/>
</dbReference>
<evidence type="ECO:0000256" key="1">
    <source>
        <dbReference type="ARBA" id="ARBA00004141"/>
    </source>
</evidence>
<keyword evidence="2" id="KW-1133">Transmembrane helix</keyword>
<name>A0ABQ7J842_9APIC</name>
<dbReference type="PANTHER" id="PTHR23525">
    <property type="entry name" value="TRANSPORTER, PUTATIVE-RELATED"/>
    <property type="match status" value="1"/>
</dbReference>
<evidence type="ECO:0000313" key="4">
    <source>
        <dbReference type="EMBL" id="KAF8820128.1"/>
    </source>
</evidence>
<evidence type="ECO:0000313" key="5">
    <source>
        <dbReference type="Proteomes" id="UP000823046"/>
    </source>
</evidence>
<feature type="transmembrane region" description="Helical" evidence="2">
    <location>
        <begin position="101"/>
        <end position="122"/>
    </location>
</feature>
<dbReference type="InterPro" id="IPR011701">
    <property type="entry name" value="MFS"/>
</dbReference>
<dbReference type="Pfam" id="PF07690">
    <property type="entry name" value="MFS_1"/>
    <property type="match status" value="1"/>
</dbReference>
<sequence>MQNPLSFFHRLSSRKSESSFFGPPYTPKWHTNVYWMLIFRFVAGAAYITRSASIFDNYIHLQFGNNTTVGLISSGNAVGLLITAPIAAVLSDRFRKKRSKILKLCGIYGLFCMVINYAGLAWDSLPLLFMSSVNWTIWYQSVHVVTESLFTESLLPEQRSQAFVYHRMFSALARGVGPLVTLSLFKWSGNKWDLNVVHFVLEVGLLFSFLQVFTLWNWKDIDEKMLADEEETKKKTLNASWLGIPLRSLPWIIYISHNITFLGAGMTVKYFPLFFVEEYGFQPIHTCLLASSYTISIAVTTYVVYWLSQHIGRVRAAFISTVLGTIFLFAFAKSTYFPLVILLYLLRGGLQNAASPLNHCLIMEIASAENRGKWVALESLSNVAWSASALFGGMIADVKDYRYCFVFTGD</sequence>
<feature type="transmembrane region" description="Helical" evidence="2">
    <location>
        <begin position="319"/>
        <end position="346"/>
    </location>
</feature>
<feature type="transmembrane region" description="Helical" evidence="2">
    <location>
        <begin position="287"/>
        <end position="307"/>
    </location>
</feature>
<comment type="subcellular location">
    <subcellularLocation>
        <location evidence="1">Membrane</location>
        <topology evidence="1">Multi-pass membrane protein</topology>
    </subcellularLocation>
</comment>
<proteinExistence type="predicted"/>
<feature type="domain" description="Major facilitator superfamily (MFS) profile" evidence="3">
    <location>
        <begin position="249"/>
        <end position="410"/>
    </location>
</feature>
<dbReference type="InterPro" id="IPR020846">
    <property type="entry name" value="MFS_dom"/>
</dbReference>
<organism evidence="4 5">
    <name type="scientific">Cardiosporidium cionae</name>
    <dbReference type="NCBI Taxonomy" id="476202"/>
    <lineage>
        <taxon>Eukaryota</taxon>
        <taxon>Sar</taxon>
        <taxon>Alveolata</taxon>
        <taxon>Apicomplexa</taxon>
        <taxon>Aconoidasida</taxon>
        <taxon>Nephromycida</taxon>
        <taxon>Cardiosporidium</taxon>
    </lineage>
</organism>
<reference evidence="4 5" key="1">
    <citation type="journal article" date="2020" name="bioRxiv">
        <title>Metabolic contributions of an alphaproteobacterial endosymbiont in the apicomplexan Cardiosporidium cionae.</title>
        <authorList>
            <person name="Hunter E.S."/>
            <person name="Paight C.J."/>
            <person name="Lane C.E."/>
        </authorList>
    </citation>
    <scope>NUCLEOTIDE SEQUENCE [LARGE SCALE GENOMIC DNA]</scope>
    <source>
        <strain evidence="4">ESH_2018</strain>
    </source>
</reference>
<evidence type="ECO:0000256" key="2">
    <source>
        <dbReference type="SAM" id="Phobius"/>
    </source>
</evidence>
<dbReference type="Gene3D" id="1.20.1250.20">
    <property type="entry name" value="MFS general substrate transporter like domains"/>
    <property type="match status" value="2"/>
</dbReference>
<dbReference type="PANTHER" id="PTHR23525:SF1">
    <property type="entry name" value="NODULIN-LIKE DOMAIN-CONTAINING PROTEIN"/>
    <property type="match status" value="1"/>
</dbReference>
<feature type="transmembrane region" description="Helical" evidence="2">
    <location>
        <begin position="33"/>
        <end position="49"/>
    </location>
</feature>
<feature type="transmembrane region" description="Helical" evidence="2">
    <location>
        <begin position="197"/>
        <end position="216"/>
    </location>
</feature>
<accession>A0ABQ7J842</accession>